<dbReference type="SMART" id="SM00943">
    <property type="entry name" value="Prim-Pol"/>
    <property type="match status" value="1"/>
</dbReference>
<dbReference type="EMBL" id="OUNC01000001">
    <property type="protein sequence ID" value="SPP25769.1"/>
    <property type="molecule type" value="Genomic_DNA"/>
</dbReference>
<evidence type="ECO:0000259" key="1">
    <source>
        <dbReference type="SMART" id="SM00942"/>
    </source>
</evidence>
<feature type="domain" description="Primase C-terminal 1" evidence="1">
    <location>
        <begin position="183"/>
        <end position="246"/>
    </location>
</feature>
<dbReference type="SMART" id="SM00942">
    <property type="entry name" value="PriCT_1"/>
    <property type="match status" value="1"/>
</dbReference>
<feature type="domain" description="DNA primase/polymerase bifunctional N-terminal" evidence="2">
    <location>
        <begin position="7"/>
        <end position="161"/>
    </location>
</feature>
<dbReference type="Pfam" id="PF08708">
    <property type="entry name" value="PriCT_1"/>
    <property type="match status" value="1"/>
</dbReference>
<protein>
    <submittedName>
        <fullName evidence="3">Putative Bifunctional DNA primase/polymerase</fullName>
    </submittedName>
</protein>
<dbReference type="SUPFAM" id="SSF56747">
    <property type="entry name" value="Prim-pol domain"/>
    <property type="match status" value="1"/>
</dbReference>
<organism evidence="3 4">
    <name type="scientific">Brochothrix thermosphacta</name>
    <name type="common">Microbacterium thermosphactum</name>
    <dbReference type="NCBI Taxonomy" id="2756"/>
    <lineage>
        <taxon>Bacteria</taxon>
        <taxon>Bacillati</taxon>
        <taxon>Bacillota</taxon>
        <taxon>Bacilli</taxon>
        <taxon>Bacillales</taxon>
        <taxon>Listeriaceae</taxon>
        <taxon>Brochothrix</taxon>
    </lineage>
</organism>
<evidence type="ECO:0000313" key="4">
    <source>
        <dbReference type="Proteomes" id="UP000270190"/>
    </source>
</evidence>
<dbReference type="CDD" id="cd04859">
    <property type="entry name" value="Prim_Pol"/>
    <property type="match status" value="1"/>
</dbReference>
<accession>A0A2X0QBR0</accession>
<evidence type="ECO:0000313" key="3">
    <source>
        <dbReference type="EMBL" id="SPP25769.1"/>
    </source>
</evidence>
<gene>
    <name evidence="3" type="ORF">BTBSAS_10128</name>
</gene>
<dbReference type="Gene3D" id="3.30.720.160">
    <property type="entry name" value="Bifunctional DNA primase/polymerase, N-terminal"/>
    <property type="match status" value="1"/>
</dbReference>
<reference evidence="4" key="1">
    <citation type="submission" date="2018-04" db="EMBL/GenBank/DDBJ databases">
        <authorList>
            <person name="Illikoud N."/>
        </authorList>
    </citation>
    <scope>NUCLEOTIDE SEQUENCE [LARGE SCALE GENOMIC DNA]</scope>
</reference>
<dbReference type="InterPro" id="IPR015330">
    <property type="entry name" value="DNA_primase/pol_bifunc_N"/>
</dbReference>
<name>A0A2X0QBR0_BROTH</name>
<dbReference type="AlphaFoldDB" id="A0A2X0QBR0"/>
<dbReference type="InterPro" id="IPR014820">
    <property type="entry name" value="PriCT_1"/>
</dbReference>
<sequence length="261" mass="29168">MDLQQMALKYAQNGVSVFPCVPNEKRPATSNGFKSASMDHQQINDWWETNPNYNIGIPTGETLWVLDIDVHGSNEGMEQLKEWESNYGQIQTTTIQTPTGGLHYYFSGTQFLPTSSTSKLAPQVDIKGKGGYVLAPPSIHPNGGTYEVLNSHPIVEAPEWLKTLIGNSEGQQKRKLSSDEWGELLSGVNVGERNNTLARLAGRYLYKLGSHETYEILKMWNANLANPLAISELNKTFSSILKREIKKQGAWKNGNKYYSTK</sequence>
<dbReference type="Pfam" id="PF09250">
    <property type="entry name" value="Prim-Pol"/>
    <property type="match status" value="1"/>
</dbReference>
<dbReference type="RefSeq" id="WP_120487164.1">
    <property type="nucleotide sequence ID" value="NZ_OUNC01000001.1"/>
</dbReference>
<evidence type="ECO:0000259" key="2">
    <source>
        <dbReference type="SMART" id="SM00943"/>
    </source>
</evidence>
<dbReference type="Proteomes" id="UP000270190">
    <property type="component" value="Unassembled WGS sequence"/>
</dbReference>
<proteinExistence type="predicted"/>